<dbReference type="EMBL" id="JBGOSP010000019">
    <property type="protein sequence ID" value="MFA3840841.1"/>
    <property type="molecule type" value="Genomic_DNA"/>
</dbReference>
<evidence type="ECO:0000256" key="1">
    <source>
        <dbReference type="ARBA" id="ARBA00011073"/>
    </source>
</evidence>
<gene>
    <name evidence="7" type="ORF">ACEG43_32380</name>
</gene>
<accession>A0ABV4SUC9</accession>
<keyword evidence="2" id="KW-0645">Protease</keyword>
<evidence type="ECO:0000256" key="2">
    <source>
        <dbReference type="ARBA" id="ARBA00022670"/>
    </source>
</evidence>
<comment type="similarity">
    <text evidence="1 5">Belongs to the peptidase S8 family.</text>
</comment>
<dbReference type="PANTHER" id="PTHR43806">
    <property type="entry name" value="PEPTIDASE S8"/>
    <property type="match status" value="1"/>
</dbReference>
<dbReference type="Gene3D" id="3.40.50.200">
    <property type="entry name" value="Peptidase S8/S53 domain"/>
    <property type="match status" value="1"/>
</dbReference>
<dbReference type="Proteomes" id="UP001571476">
    <property type="component" value="Unassembled WGS sequence"/>
</dbReference>
<dbReference type="PROSITE" id="PS51892">
    <property type="entry name" value="SUBTILASE"/>
    <property type="match status" value="1"/>
</dbReference>
<evidence type="ECO:0000256" key="3">
    <source>
        <dbReference type="ARBA" id="ARBA00022801"/>
    </source>
</evidence>
<comment type="caution">
    <text evidence="5">Lacks conserved residue(s) required for the propagation of feature annotation.</text>
</comment>
<sequence>MTRYVAPTPVALRRRPRTGRRRSVCALNLHRDRHRSPWAIWPIPPPTRSCRASRRTRGCHTRCAWNPGRQDRRADFSNWGTRLDLFAPGVDITSASGASYTGKATYSGTSMASPHAAGAAALYLSGHTSATPAEVSRALTKRAATGRVTDVLPGPPNKLLQVNNP</sequence>
<evidence type="ECO:0000259" key="6">
    <source>
        <dbReference type="Pfam" id="PF00082"/>
    </source>
</evidence>
<dbReference type="RefSeq" id="WP_372565248.1">
    <property type="nucleotide sequence ID" value="NZ_JBGOSP010000019.1"/>
</dbReference>
<reference evidence="7 8" key="1">
    <citation type="submission" date="2024-08" db="EMBL/GenBank/DDBJ databases">
        <title>Genome sequence of Streptomyces aureus CACIA-1.46HGO.</title>
        <authorList>
            <person name="Evangelista-Martinez Z."/>
        </authorList>
    </citation>
    <scope>NUCLEOTIDE SEQUENCE [LARGE SCALE GENOMIC DNA]</scope>
    <source>
        <strain evidence="7 8">CACIA-1.46HGO</strain>
    </source>
</reference>
<organism evidence="7 8">
    <name type="scientific">Streptomyces aureus</name>
    <dbReference type="NCBI Taxonomy" id="193461"/>
    <lineage>
        <taxon>Bacteria</taxon>
        <taxon>Bacillati</taxon>
        <taxon>Actinomycetota</taxon>
        <taxon>Actinomycetes</taxon>
        <taxon>Kitasatosporales</taxon>
        <taxon>Streptomycetaceae</taxon>
        <taxon>Streptomyces</taxon>
    </lineage>
</organism>
<keyword evidence="3" id="KW-0378">Hydrolase</keyword>
<dbReference type="PROSITE" id="PS00138">
    <property type="entry name" value="SUBTILASE_SER"/>
    <property type="match status" value="1"/>
</dbReference>
<keyword evidence="8" id="KW-1185">Reference proteome</keyword>
<proteinExistence type="inferred from homology"/>
<dbReference type="InterPro" id="IPR050131">
    <property type="entry name" value="Peptidase_S8_subtilisin-like"/>
</dbReference>
<comment type="caution">
    <text evidence="7">The sequence shown here is derived from an EMBL/GenBank/DDBJ whole genome shotgun (WGS) entry which is preliminary data.</text>
</comment>
<name>A0ABV4SUC9_9ACTN</name>
<feature type="domain" description="Peptidase S8/S53" evidence="6">
    <location>
        <begin position="70"/>
        <end position="144"/>
    </location>
</feature>
<dbReference type="InterPro" id="IPR036852">
    <property type="entry name" value="Peptidase_S8/S53_dom_sf"/>
</dbReference>
<dbReference type="InterPro" id="IPR000209">
    <property type="entry name" value="Peptidase_S8/S53_dom"/>
</dbReference>
<dbReference type="Pfam" id="PF00082">
    <property type="entry name" value="Peptidase_S8"/>
    <property type="match status" value="1"/>
</dbReference>
<keyword evidence="4" id="KW-0720">Serine protease</keyword>
<dbReference type="SUPFAM" id="SSF52743">
    <property type="entry name" value="Subtilisin-like"/>
    <property type="match status" value="1"/>
</dbReference>
<evidence type="ECO:0000313" key="8">
    <source>
        <dbReference type="Proteomes" id="UP001571476"/>
    </source>
</evidence>
<dbReference type="PANTHER" id="PTHR43806:SF11">
    <property type="entry name" value="CEREVISIN-RELATED"/>
    <property type="match status" value="1"/>
</dbReference>
<evidence type="ECO:0000313" key="7">
    <source>
        <dbReference type="EMBL" id="MFA3840841.1"/>
    </source>
</evidence>
<dbReference type="InterPro" id="IPR023828">
    <property type="entry name" value="Peptidase_S8_Ser-AS"/>
</dbReference>
<evidence type="ECO:0000256" key="4">
    <source>
        <dbReference type="ARBA" id="ARBA00022825"/>
    </source>
</evidence>
<protein>
    <submittedName>
        <fullName evidence="7">S8 family serine peptidase</fullName>
    </submittedName>
</protein>
<evidence type="ECO:0000256" key="5">
    <source>
        <dbReference type="PROSITE-ProRule" id="PRU01240"/>
    </source>
</evidence>